<evidence type="ECO:0000313" key="3">
    <source>
        <dbReference type="Proteomes" id="UP000784294"/>
    </source>
</evidence>
<dbReference type="Proteomes" id="UP000784294">
    <property type="component" value="Unassembled WGS sequence"/>
</dbReference>
<sequence length="353" mass="37893">MIGANYFPRMPICPNVPFGSYSSMAVSRQEPVHSVPAPPTASVFIAPQSAFHLDPAIQPLRQPLGYEACTTNVSPLLPMPHSVASLDRVNFTAIERNDTDTIVYSALPTHSALADLKMSTNMVCRSAGWNVEPTFTGTSQPVMNIPMGLFCCPSTTGLSSGQLANPDGLPVLLPGGSFPGVRLQFRPVIRFALQLRQLILMHSLSTGLIRGRTAIRESETGGGLASKPASCVATGKASCDFGGIGFSACGHSGCYVQLSQLGDLFQAYFGLPLDSEAYGYPSVRLLLQAVDYCVVLRGRGSRCSLHLSHDFLGMSLQQSLWPNLFVARATKQVFIAVFIVSETNWNTLTSTTQ</sequence>
<organism evidence="2 3">
    <name type="scientific">Protopolystoma xenopodis</name>
    <dbReference type="NCBI Taxonomy" id="117903"/>
    <lineage>
        <taxon>Eukaryota</taxon>
        <taxon>Metazoa</taxon>
        <taxon>Spiralia</taxon>
        <taxon>Lophotrochozoa</taxon>
        <taxon>Platyhelminthes</taxon>
        <taxon>Monogenea</taxon>
        <taxon>Polyopisthocotylea</taxon>
        <taxon>Polystomatidea</taxon>
        <taxon>Polystomatidae</taxon>
        <taxon>Protopolystoma</taxon>
    </lineage>
</organism>
<comment type="caution">
    <text evidence="2">The sequence shown here is derived from an EMBL/GenBank/DDBJ whole genome shotgun (WGS) entry which is preliminary data.</text>
</comment>
<dbReference type="AlphaFoldDB" id="A0A3S5B948"/>
<proteinExistence type="predicted"/>
<dbReference type="EMBL" id="CAAALY010263275">
    <property type="protein sequence ID" value="VEL40001.1"/>
    <property type="molecule type" value="Genomic_DNA"/>
</dbReference>
<gene>
    <name evidence="2" type="ORF">PXEA_LOCUS33441</name>
</gene>
<keyword evidence="3" id="KW-1185">Reference proteome</keyword>
<evidence type="ECO:0000313" key="2">
    <source>
        <dbReference type="EMBL" id="VEL40001.1"/>
    </source>
</evidence>
<accession>A0A3S5B948</accession>
<evidence type="ECO:0000259" key="1">
    <source>
        <dbReference type="Pfam" id="PF12872"/>
    </source>
</evidence>
<dbReference type="InterPro" id="IPR025605">
    <property type="entry name" value="OST-HTH/LOTUS_dom"/>
</dbReference>
<reference evidence="2" key="1">
    <citation type="submission" date="2018-11" db="EMBL/GenBank/DDBJ databases">
        <authorList>
            <consortium name="Pathogen Informatics"/>
        </authorList>
    </citation>
    <scope>NUCLEOTIDE SEQUENCE</scope>
</reference>
<dbReference type="Pfam" id="PF12872">
    <property type="entry name" value="OST-HTH"/>
    <property type="match status" value="1"/>
</dbReference>
<feature type="domain" description="HTH OST-type" evidence="1">
    <location>
        <begin position="252"/>
        <end position="301"/>
    </location>
</feature>
<name>A0A3S5B948_9PLAT</name>
<protein>
    <recommendedName>
        <fullName evidence="1">HTH OST-type domain-containing protein</fullName>
    </recommendedName>
</protein>